<gene>
    <name evidence="2" type="ORF">G6W59_21470</name>
</gene>
<dbReference type="Proteomes" id="UP000540128">
    <property type="component" value="Unassembled WGS sequence"/>
</dbReference>
<feature type="region of interest" description="Disordered" evidence="1">
    <location>
        <begin position="50"/>
        <end position="70"/>
    </location>
</feature>
<accession>A0A7Y6CC01</accession>
<evidence type="ECO:0000313" key="2">
    <source>
        <dbReference type="EMBL" id="NUV30844.1"/>
    </source>
</evidence>
<protein>
    <submittedName>
        <fullName evidence="2">Uncharacterized protein</fullName>
    </submittedName>
</protein>
<proteinExistence type="predicted"/>
<organism evidence="2 3">
    <name type="scientific">Streptomyces odorifer</name>
    <dbReference type="NCBI Taxonomy" id="53450"/>
    <lineage>
        <taxon>Bacteria</taxon>
        <taxon>Bacillati</taxon>
        <taxon>Actinomycetota</taxon>
        <taxon>Actinomycetes</taxon>
        <taxon>Kitasatosporales</taxon>
        <taxon>Streptomycetaceae</taxon>
        <taxon>Streptomyces</taxon>
        <taxon>Streptomyces albidoflavus group</taxon>
    </lineage>
</organism>
<dbReference type="EMBL" id="JAANNT010000020">
    <property type="protein sequence ID" value="NUV30844.1"/>
    <property type="molecule type" value="Genomic_DNA"/>
</dbReference>
<reference evidence="2 3" key="1">
    <citation type="submission" date="2020-03" db="EMBL/GenBank/DDBJ databases">
        <title>Complete genome sequence of sixteen Streptomyces strains facilitates identification of candidate genes involved in plant growth-promotion in grain legumes and cereals.</title>
        <authorList>
            <person name="Gopalakrishnan S."/>
            <person name="Thakur V."/>
            <person name="Saxena R."/>
            <person name="Vadlamudi S."/>
            <person name="Purohit S."/>
            <person name="Kumar V."/>
            <person name="Rathore A."/>
            <person name="Chitikineni A."/>
            <person name="Varshney R.K."/>
        </authorList>
    </citation>
    <scope>NUCLEOTIDE SEQUENCE [LARGE SCALE GENOMIC DNA]</scope>
    <source>
        <strain evidence="2 3">KAI-180</strain>
    </source>
</reference>
<evidence type="ECO:0000313" key="3">
    <source>
        <dbReference type="Proteomes" id="UP000540128"/>
    </source>
</evidence>
<sequence length="219" mass="24519">MAPQQLQWPGCRHSASDAVPLYEPPTLSEADEQLVDALLSGARVKLVDGEADAGPGEGWKPRLPVPSPPAPVLTRPAAVAERIGPQSWSECGPVEHWHLRRRRTRLYENRAGQFARPPVILYAQASVESTLNRPTRTLAHLRMWSEGRFRVVGNLWDQPRSRDQLEEALRRCRRGLAHGIVALSPQNVADTPAAYEARLDQLEGPGFFLQHPPVDWRLM</sequence>
<keyword evidence="3" id="KW-1185">Reference proteome</keyword>
<evidence type="ECO:0000256" key="1">
    <source>
        <dbReference type="SAM" id="MobiDB-lite"/>
    </source>
</evidence>
<name>A0A7Y6CC01_9ACTN</name>
<comment type="caution">
    <text evidence="2">The sequence shown here is derived from an EMBL/GenBank/DDBJ whole genome shotgun (WGS) entry which is preliminary data.</text>
</comment>
<dbReference type="AlphaFoldDB" id="A0A7Y6CC01"/>
<dbReference type="RefSeq" id="WP_175457119.1">
    <property type="nucleotide sequence ID" value="NZ_JAANNT010000020.1"/>
</dbReference>